<proteinExistence type="predicted"/>
<dbReference type="AlphaFoldDB" id="A0A9W6WIE1"/>
<dbReference type="SUPFAM" id="SSF81901">
    <property type="entry name" value="HCP-like"/>
    <property type="match status" value="1"/>
</dbReference>
<dbReference type="GO" id="GO:0005739">
    <property type="term" value="C:mitochondrion"/>
    <property type="evidence" value="ECO:0007669"/>
    <property type="project" value="UniProtKB-SubCell"/>
</dbReference>
<gene>
    <name evidence="4" type="ORF">Amon01_000930500</name>
</gene>
<evidence type="ECO:0000256" key="1">
    <source>
        <dbReference type="ARBA" id="ARBA00004173"/>
    </source>
</evidence>
<reference evidence="4" key="1">
    <citation type="submission" date="2023-04" db="EMBL/GenBank/DDBJ databases">
        <title>Ambrosiozyma monospora NBRC 1965.</title>
        <authorList>
            <person name="Ichikawa N."/>
            <person name="Sato H."/>
            <person name="Tonouchi N."/>
        </authorList>
    </citation>
    <scope>NUCLEOTIDE SEQUENCE</scope>
    <source>
        <strain evidence="4">NBRC 1965</strain>
    </source>
</reference>
<dbReference type="PANTHER" id="PTHR47941">
    <property type="entry name" value="PENTATRICOPEPTIDE REPEAT-CONTAINING PROTEIN 3, MITOCHONDRIAL"/>
    <property type="match status" value="1"/>
</dbReference>
<dbReference type="Proteomes" id="UP001165063">
    <property type="component" value="Unassembled WGS sequence"/>
</dbReference>
<dbReference type="Gene3D" id="1.25.40.10">
    <property type="entry name" value="Tetratricopeptide repeat domain"/>
    <property type="match status" value="2"/>
</dbReference>
<evidence type="ECO:0000313" key="5">
    <source>
        <dbReference type="Proteomes" id="UP001165063"/>
    </source>
</evidence>
<protein>
    <recommendedName>
        <fullName evidence="3">Mitochondrial 15S rRNA processing factor CCM1</fullName>
    </recommendedName>
</protein>
<dbReference type="Pfam" id="PF01535">
    <property type="entry name" value="PPR"/>
    <property type="match status" value="1"/>
</dbReference>
<name>A0A9W6WIE1_AMBMO</name>
<evidence type="ECO:0000256" key="2">
    <source>
        <dbReference type="ARBA" id="ARBA00022737"/>
    </source>
</evidence>
<dbReference type="OrthoDB" id="185373at2759"/>
<sequence length="296" mass="33598">MRSAHLGRSGLANTQIENNLKNVAKQGVNLSADIWAYIMRIHIISKNFPAAVNVFSKLGEHGVSKPSVELWNELLSVHSKLNTPHKKQRVESVWKLLQQAVTPNADSYLYLIQGYVLSGNLDDALKTIGDLKMTKPDLVDDKIKQALLVGLLNAKKLPEAEKLFQLYLKEGFQPNIKFYNKYLTILLKNNQSDNATKLFDMLTADKNVKPDAATWTLIIDLFLRRASKAGKDDSDVMPQLINLLDLMKKDSVALNQSTMTMLIHNLLQDNGKKQIGLKLYEHLKSQDFPRRFKPRY</sequence>
<evidence type="ECO:0000256" key="3">
    <source>
        <dbReference type="ARBA" id="ARBA00044527"/>
    </source>
</evidence>
<accession>A0A9W6WIE1</accession>
<dbReference type="InterPro" id="IPR002885">
    <property type="entry name" value="PPR_rpt"/>
</dbReference>
<comment type="subcellular location">
    <subcellularLocation>
        <location evidence="1">Mitochondrion</location>
    </subcellularLocation>
</comment>
<comment type="caution">
    <text evidence="4">The sequence shown here is derived from an EMBL/GenBank/DDBJ whole genome shotgun (WGS) entry which is preliminary data.</text>
</comment>
<dbReference type="EMBL" id="BSXU01010271">
    <property type="protein sequence ID" value="GME71590.1"/>
    <property type="molecule type" value="Genomic_DNA"/>
</dbReference>
<dbReference type="InterPro" id="IPR011990">
    <property type="entry name" value="TPR-like_helical_dom_sf"/>
</dbReference>
<keyword evidence="2" id="KW-0677">Repeat</keyword>
<organism evidence="4 5">
    <name type="scientific">Ambrosiozyma monospora</name>
    <name type="common">Yeast</name>
    <name type="synonym">Endomycopsis monosporus</name>
    <dbReference type="NCBI Taxonomy" id="43982"/>
    <lineage>
        <taxon>Eukaryota</taxon>
        <taxon>Fungi</taxon>
        <taxon>Dikarya</taxon>
        <taxon>Ascomycota</taxon>
        <taxon>Saccharomycotina</taxon>
        <taxon>Pichiomycetes</taxon>
        <taxon>Pichiales</taxon>
        <taxon>Pichiaceae</taxon>
        <taxon>Ambrosiozyma</taxon>
    </lineage>
</organism>
<evidence type="ECO:0000313" key="4">
    <source>
        <dbReference type="EMBL" id="GME71590.1"/>
    </source>
</evidence>
<keyword evidence="5" id="KW-1185">Reference proteome</keyword>